<dbReference type="PANTHER" id="PTHR35099:SF10">
    <property type="entry name" value="BZIP DOMAIN-CONTAINING PROTEIN"/>
    <property type="match status" value="1"/>
</dbReference>
<evidence type="ECO:0000256" key="2">
    <source>
        <dbReference type="SAM" id="MobiDB-lite"/>
    </source>
</evidence>
<comment type="caution">
    <text evidence="3">The sequence shown here is derived from an EMBL/GenBank/DDBJ whole genome shotgun (WGS) entry which is preliminary data.</text>
</comment>
<protein>
    <submittedName>
        <fullName evidence="3">Uncharacterized protein</fullName>
    </submittedName>
</protein>
<proteinExistence type="predicted"/>
<reference evidence="3 4" key="1">
    <citation type="submission" date="2018-09" db="EMBL/GenBank/DDBJ databases">
        <title>A high-quality reference genome of wild soybean provides a powerful tool to mine soybean genomes.</title>
        <authorList>
            <person name="Xie M."/>
            <person name="Chung C.Y.L."/>
            <person name="Li M.-W."/>
            <person name="Wong F.-L."/>
            <person name="Chan T.-F."/>
            <person name="Lam H.-M."/>
        </authorList>
    </citation>
    <scope>NUCLEOTIDE SEQUENCE [LARGE SCALE GENOMIC DNA]</scope>
    <source>
        <strain evidence="4">cv. W05</strain>
        <tissue evidence="3">Hypocotyl of etiolated seedlings</tissue>
    </source>
</reference>
<evidence type="ECO:0000256" key="1">
    <source>
        <dbReference type="SAM" id="Coils"/>
    </source>
</evidence>
<evidence type="ECO:0000313" key="4">
    <source>
        <dbReference type="Proteomes" id="UP000289340"/>
    </source>
</evidence>
<organism evidence="3 4">
    <name type="scientific">Glycine soja</name>
    <name type="common">Wild soybean</name>
    <dbReference type="NCBI Taxonomy" id="3848"/>
    <lineage>
        <taxon>Eukaryota</taxon>
        <taxon>Viridiplantae</taxon>
        <taxon>Streptophyta</taxon>
        <taxon>Embryophyta</taxon>
        <taxon>Tracheophyta</taxon>
        <taxon>Spermatophyta</taxon>
        <taxon>Magnoliopsida</taxon>
        <taxon>eudicotyledons</taxon>
        <taxon>Gunneridae</taxon>
        <taxon>Pentapetalae</taxon>
        <taxon>rosids</taxon>
        <taxon>fabids</taxon>
        <taxon>Fabales</taxon>
        <taxon>Fabaceae</taxon>
        <taxon>Papilionoideae</taxon>
        <taxon>50 kb inversion clade</taxon>
        <taxon>NPAAA clade</taxon>
        <taxon>indigoferoid/millettioid clade</taxon>
        <taxon>Phaseoleae</taxon>
        <taxon>Glycine</taxon>
        <taxon>Glycine subgen. Soja</taxon>
    </lineage>
</organism>
<gene>
    <name evidence="3" type="ORF">D0Y65_039569</name>
</gene>
<dbReference type="AlphaFoldDB" id="A0A445GM00"/>
<feature type="region of interest" description="Disordered" evidence="2">
    <location>
        <begin position="45"/>
        <end position="114"/>
    </location>
</feature>
<keyword evidence="1" id="KW-0175">Coiled coil</keyword>
<dbReference type="PANTHER" id="PTHR35099">
    <property type="entry name" value="OS02G0182700 PROTEIN"/>
    <property type="match status" value="1"/>
</dbReference>
<feature type="compositionally biased region" description="Polar residues" evidence="2">
    <location>
        <begin position="56"/>
        <end position="74"/>
    </location>
</feature>
<feature type="compositionally biased region" description="Polar residues" evidence="2">
    <location>
        <begin position="87"/>
        <end position="102"/>
    </location>
</feature>
<feature type="coiled-coil region" evidence="1">
    <location>
        <begin position="115"/>
        <end position="149"/>
    </location>
</feature>
<dbReference type="Proteomes" id="UP000289340">
    <property type="component" value="Chromosome 15"/>
</dbReference>
<sequence>MSDDHWIKVAMADDSLVVDLLLRLHRPPPPPPPCLNLHWTVRQRRSRSAHNKAESTRASPTTPLSWSGATSASGGNLDGYEEYSRPSKPTQTSRSKVANPSETTTTRKTRRKKTLAELKAEEDLLLKERRNLKKELAFLRLTVEKHRATNESIKRKKLDFESRQNSSAAATASEVSGKAVNGSFQFVKAECHPSNSVSHDDSPVCAANVSPKAQDNIGNQESTFVLPDLNLPVDEDISANIMHYIELS</sequence>
<evidence type="ECO:0000313" key="3">
    <source>
        <dbReference type="EMBL" id="RZB62305.1"/>
    </source>
</evidence>
<keyword evidence="4" id="KW-1185">Reference proteome</keyword>
<name>A0A445GM00_GLYSO</name>
<accession>A0A445GM00</accession>
<dbReference type="Gramene" id="XM_028346610.1">
    <property type="protein sequence ID" value="XP_028202411.1"/>
    <property type="gene ID" value="LOC114386589"/>
</dbReference>
<dbReference type="EMBL" id="QZWG01000015">
    <property type="protein sequence ID" value="RZB62305.1"/>
    <property type="molecule type" value="Genomic_DNA"/>
</dbReference>